<keyword evidence="2" id="KW-0813">Transport</keyword>
<dbReference type="Proteomes" id="UP000070186">
    <property type="component" value="Unassembled WGS sequence"/>
</dbReference>
<dbReference type="PANTHER" id="PTHR47738:SF1">
    <property type="entry name" value="NITROGEN REGULATORY PROTEIN"/>
    <property type="match status" value="1"/>
</dbReference>
<dbReference type="EMBL" id="LODL01000007">
    <property type="protein sequence ID" value="KXB32074.1"/>
    <property type="molecule type" value="Genomic_DNA"/>
</dbReference>
<dbReference type="InterPro" id="IPR002178">
    <property type="entry name" value="PTS_EIIA_type-2_dom"/>
</dbReference>
<keyword evidence="2" id="KW-0762">Sugar transport</keyword>
<comment type="caution">
    <text evidence="2">The sequence shown here is derived from an EMBL/GenBank/DDBJ whole genome shotgun (WGS) entry which is preliminary data.</text>
</comment>
<dbReference type="GO" id="GO:0030295">
    <property type="term" value="F:protein kinase activator activity"/>
    <property type="evidence" value="ECO:0007669"/>
    <property type="project" value="TreeGrafter"/>
</dbReference>
<reference evidence="2 3" key="1">
    <citation type="submission" date="2015-12" db="EMBL/GenBank/DDBJ databases">
        <title>Nitrous oxide reduction kinetics distinguish bacteria harboring typical versus atypical NosZ.</title>
        <authorList>
            <person name="Yoon S."/>
            <person name="Nissen S."/>
            <person name="Park D."/>
            <person name="Sanford R.A."/>
            <person name="Loeffler F.E."/>
        </authorList>
    </citation>
    <scope>NUCLEOTIDE SEQUENCE [LARGE SCALE GENOMIC DNA]</scope>
    <source>
        <strain evidence="2 3">ATCC BAA-841</strain>
    </source>
</reference>
<evidence type="ECO:0000259" key="1">
    <source>
        <dbReference type="PROSITE" id="PS51094"/>
    </source>
</evidence>
<dbReference type="PROSITE" id="PS51094">
    <property type="entry name" value="PTS_EIIA_TYPE_2"/>
    <property type="match status" value="1"/>
</dbReference>
<feature type="domain" description="PTS EIIA type-2" evidence="1">
    <location>
        <begin position="41"/>
        <end position="184"/>
    </location>
</feature>
<dbReference type="PROSITE" id="PS00372">
    <property type="entry name" value="PTS_EIIA_TYPE_2_HIS"/>
    <property type="match status" value="1"/>
</dbReference>
<dbReference type="CDD" id="cd00211">
    <property type="entry name" value="PTS_IIA_fru"/>
    <property type="match status" value="1"/>
</dbReference>
<dbReference type="AlphaFoldDB" id="A0A133XMA5"/>
<organism evidence="2 3">
    <name type="scientific">Dechloromonas denitrificans</name>
    <dbReference type="NCBI Taxonomy" id="281362"/>
    <lineage>
        <taxon>Bacteria</taxon>
        <taxon>Pseudomonadati</taxon>
        <taxon>Pseudomonadota</taxon>
        <taxon>Betaproteobacteria</taxon>
        <taxon>Rhodocyclales</taxon>
        <taxon>Azonexaceae</taxon>
        <taxon>Dechloromonas</taxon>
    </lineage>
</organism>
<evidence type="ECO:0000313" key="3">
    <source>
        <dbReference type="Proteomes" id="UP000070186"/>
    </source>
</evidence>
<protein>
    <submittedName>
        <fullName evidence="2">PTS sugar transporter subunit IIA</fullName>
    </submittedName>
</protein>
<sequence length="188" mass="21566">MPAFKIEKGGAGALPPFHRQWIERWRVHHPVEELQLNTIADLLRTEDIIFDLEVANKRQLFEEIGRHMERKHGMPQAWVVLSLSRREEVGATGLGDGVAVPHARIKDLDRIQIAYIRLRSPIPFDAPDDQPVSDILVLLVPKQATEEHLRILAEATQMFSDQAFRERLWRCGQAAEAKKQFDAWPLIA</sequence>
<dbReference type="Gene3D" id="3.40.930.10">
    <property type="entry name" value="Mannitol-specific EII, Chain A"/>
    <property type="match status" value="1"/>
</dbReference>
<dbReference type="STRING" id="281362.AT959_03160"/>
<dbReference type="InterPro" id="IPR051541">
    <property type="entry name" value="PTS_SugarTrans_NitroReg"/>
</dbReference>
<accession>A0A133XMA5</accession>
<dbReference type="InterPro" id="IPR016152">
    <property type="entry name" value="PTrfase/Anion_transptr"/>
</dbReference>
<keyword evidence="3" id="KW-1185">Reference proteome</keyword>
<dbReference type="Pfam" id="PF00359">
    <property type="entry name" value="PTS_EIIA_2"/>
    <property type="match status" value="1"/>
</dbReference>
<dbReference type="SUPFAM" id="SSF55804">
    <property type="entry name" value="Phoshotransferase/anion transport protein"/>
    <property type="match status" value="1"/>
</dbReference>
<proteinExistence type="predicted"/>
<name>A0A133XMA5_9RHOO</name>
<evidence type="ECO:0000313" key="2">
    <source>
        <dbReference type="EMBL" id="KXB32074.1"/>
    </source>
</evidence>
<dbReference type="PANTHER" id="PTHR47738">
    <property type="entry name" value="PTS SYSTEM FRUCTOSE-LIKE EIIA COMPONENT-RELATED"/>
    <property type="match status" value="1"/>
</dbReference>
<gene>
    <name evidence="2" type="ORF">AT959_03160</name>
</gene>